<dbReference type="InterPro" id="IPR041078">
    <property type="entry name" value="Plavaka"/>
</dbReference>
<protein>
    <submittedName>
        <fullName evidence="1">Uncharacterized protein</fullName>
    </submittedName>
</protein>
<accession>A0A4S8MFC8</accession>
<reference evidence="1 2" key="1">
    <citation type="journal article" date="2019" name="Nat. Ecol. Evol.">
        <title>Megaphylogeny resolves global patterns of mushroom evolution.</title>
        <authorList>
            <person name="Varga T."/>
            <person name="Krizsan K."/>
            <person name="Foldi C."/>
            <person name="Dima B."/>
            <person name="Sanchez-Garcia M."/>
            <person name="Sanchez-Ramirez S."/>
            <person name="Szollosi G.J."/>
            <person name="Szarkandi J.G."/>
            <person name="Papp V."/>
            <person name="Albert L."/>
            <person name="Andreopoulos W."/>
            <person name="Angelini C."/>
            <person name="Antonin V."/>
            <person name="Barry K.W."/>
            <person name="Bougher N.L."/>
            <person name="Buchanan P."/>
            <person name="Buyck B."/>
            <person name="Bense V."/>
            <person name="Catcheside P."/>
            <person name="Chovatia M."/>
            <person name="Cooper J."/>
            <person name="Damon W."/>
            <person name="Desjardin D."/>
            <person name="Finy P."/>
            <person name="Geml J."/>
            <person name="Haridas S."/>
            <person name="Hughes K."/>
            <person name="Justo A."/>
            <person name="Karasinski D."/>
            <person name="Kautmanova I."/>
            <person name="Kiss B."/>
            <person name="Kocsube S."/>
            <person name="Kotiranta H."/>
            <person name="LaButti K.M."/>
            <person name="Lechner B.E."/>
            <person name="Liimatainen K."/>
            <person name="Lipzen A."/>
            <person name="Lukacs Z."/>
            <person name="Mihaltcheva S."/>
            <person name="Morgado L.N."/>
            <person name="Niskanen T."/>
            <person name="Noordeloos M.E."/>
            <person name="Ohm R.A."/>
            <person name="Ortiz-Santana B."/>
            <person name="Ovrebo C."/>
            <person name="Racz N."/>
            <person name="Riley R."/>
            <person name="Savchenko A."/>
            <person name="Shiryaev A."/>
            <person name="Soop K."/>
            <person name="Spirin V."/>
            <person name="Szebenyi C."/>
            <person name="Tomsovsky M."/>
            <person name="Tulloss R.E."/>
            <person name="Uehling J."/>
            <person name="Grigoriev I.V."/>
            <person name="Vagvolgyi C."/>
            <person name="Papp T."/>
            <person name="Martin F.M."/>
            <person name="Miettinen O."/>
            <person name="Hibbett D.S."/>
            <person name="Nagy L.G."/>
        </authorList>
    </citation>
    <scope>NUCLEOTIDE SEQUENCE [LARGE SCALE GENOMIC DNA]</scope>
    <source>
        <strain evidence="1 2">CBS 962.96</strain>
    </source>
</reference>
<dbReference type="OrthoDB" id="3208495at2759"/>
<dbReference type="EMBL" id="ML179091">
    <property type="protein sequence ID" value="THV01338.1"/>
    <property type="molecule type" value="Genomic_DNA"/>
</dbReference>
<dbReference type="Pfam" id="PF18759">
    <property type="entry name" value="Plavaka"/>
    <property type="match status" value="1"/>
</dbReference>
<evidence type="ECO:0000313" key="1">
    <source>
        <dbReference type="EMBL" id="THV01338.1"/>
    </source>
</evidence>
<sequence length="362" mass="42577">MSQPWFSLEDVRGLDIRRELRRLDEYLESGWNDGVIRIPLPCKGHAYASESEAPFFEIEQFWYRRMTDIIRAEVLSSSFVHYWHIKPYRLMFKPDDGGPAKRVWGEAYTSDRALDLEEEIYLSTAHFAEDGLEVVPIYVMKWSDSTHLAEFGDASSWPIYVFFGNMSKHIRSRPTMYCAHHLAYICSLPDKIRDHYKEVYGQAPTDDVMTHLRRELFQAVWRFLIENDPDLDTAYRSGLVLPCHDGRSRRFVIRFYTYGMDYPERIMGRVCNAFSEAFGEYGFNMFKLITNDILHESEVGEWKRIFTHLVRILEAFDGNNSTSILNKRYRQVPTFGHGTIRRFSNDVSAMRKLAGRDFEDML</sequence>
<gene>
    <name evidence="1" type="ORF">K435DRAFT_793413</name>
</gene>
<dbReference type="Proteomes" id="UP000297245">
    <property type="component" value="Unassembled WGS sequence"/>
</dbReference>
<keyword evidence="2" id="KW-1185">Reference proteome</keyword>
<proteinExistence type="predicted"/>
<evidence type="ECO:0000313" key="2">
    <source>
        <dbReference type="Proteomes" id="UP000297245"/>
    </source>
</evidence>
<organism evidence="1 2">
    <name type="scientific">Dendrothele bispora (strain CBS 962.96)</name>
    <dbReference type="NCBI Taxonomy" id="1314807"/>
    <lineage>
        <taxon>Eukaryota</taxon>
        <taxon>Fungi</taxon>
        <taxon>Dikarya</taxon>
        <taxon>Basidiomycota</taxon>
        <taxon>Agaricomycotina</taxon>
        <taxon>Agaricomycetes</taxon>
        <taxon>Agaricomycetidae</taxon>
        <taxon>Agaricales</taxon>
        <taxon>Agaricales incertae sedis</taxon>
        <taxon>Dendrothele</taxon>
    </lineage>
</organism>
<name>A0A4S8MFC8_DENBC</name>
<dbReference type="AlphaFoldDB" id="A0A4S8MFC8"/>